<proteinExistence type="predicted"/>
<feature type="region of interest" description="Disordered" evidence="1">
    <location>
        <begin position="243"/>
        <end position="271"/>
    </location>
</feature>
<gene>
    <name evidence="2" type="ORF">ANN_18676</name>
</gene>
<sequence length="349" mass="39521">MATSLKRNRSRRRIAALTFLSNISLDGTHRDTKFSFLNRNGAFTRESKLDQEGNECDCESDTDSLKIKELERVTEYIKTNRKEQRSPQEHGKSPDHHSNSSDSNPSETTLTPLKVPEQDTQVLQRTLSTITHSFRERTNTSGSDHGGLERKFGSSGQKRKLIHHQSSLVEDKHYHNFSSSESLGSTVGRSKIIPEVSSPPPTKEVRFVRPTRGQHFQDERLVLVSAKHIPFLVFSTLPYNKGFRSNRNDPRKDGGRRRHASGPRPLSAISDGLDPFDLLGLEKGQEGQEISYGQLLVPSRQFLVRERKLASEEPPDSASFKHHIVARYLVRCVHKLSVSVHLRGKTQDQ</sequence>
<dbReference type="InterPro" id="IPR012388">
    <property type="entry name" value="CABLES1/2"/>
</dbReference>
<evidence type="ECO:0000256" key="1">
    <source>
        <dbReference type="SAM" id="MobiDB-lite"/>
    </source>
</evidence>
<keyword evidence="3" id="KW-1185">Reference proteome</keyword>
<organism evidence="2 3">
    <name type="scientific">Periplaneta americana</name>
    <name type="common">American cockroach</name>
    <name type="synonym">Blatta americana</name>
    <dbReference type="NCBI Taxonomy" id="6978"/>
    <lineage>
        <taxon>Eukaryota</taxon>
        <taxon>Metazoa</taxon>
        <taxon>Ecdysozoa</taxon>
        <taxon>Arthropoda</taxon>
        <taxon>Hexapoda</taxon>
        <taxon>Insecta</taxon>
        <taxon>Pterygota</taxon>
        <taxon>Neoptera</taxon>
        <taxon>Polyneoptera</taxon>
        <taxon>Dictyoptera</taxon>
        <taxon>Blattodea</taxon>
        <taxon>Blattoidea</taxon>
        <taxon>Blattidae</taxon>
        <taxon>Blattinae</taxon>
        <taxon>Periplaneta</taxon>
    </lineage>
</organism>
<reference evidence="2 3" key="1">
    <citation type="journal article" date="2022" name="Allergy">
        <title>Genome assembly and annotation of Periplaneta americana reveal a comprehensive cockroach allergen profile.</title>
        <authorList>
            <person name="Wang L."/>
            <person name="Xiong Q."/>
            <person name="Saelim N."/>
            <person name="Wang L."/>
            <person name="Nong W."/>
            <person name="Wan A.T."/>
            <person name="Shi M."/>
            <person name="Liu X."/>
            <person name="Cao Q."/>
            <person name="Hui J.H.L."/>
            <person name="Sookrung N."/>
            <person name="Leung T.F."/>
            <person name="Tungtrongchitr A."/>
            <person name="Tsui S.K.W."/>
        </authorList>
    </citation>
    <scope>NUCLEOTIDE SEQUENCE [LARGE SCALE GENOMIC DNA]</scope>
    <source>
        <strain evidence="2">PWHHKU_190912</strain>
    </source>
</reference>
<dbReference type="Proteomes" id="UP001148838">
    <property type="component" value="Unassembled WGS sequence"/>
</dbReference>
<dbReference type="PANTHER" id="PTHR22896">
    <property type="entry name" value="CDK5 AND ABL1 ENZYME SUBSTRATE 1"/>
    <property type="match status" value="1"/>
</dbReference>
<feature type="compositionally biased region" description="Basic and acidic residues" evidence="1">
    <location>
        <begin position="78"/>
        <end position="99"/>
    </location>
</feature>
<accession>A0ABQ8SPE9</accession>
<feature type="region of interest" description="Disordered" evidence="1">
    <location>
        <begin position="133"/>
        <end position="158"/>
    </location>
</feature>
<name>A0ABQ8SPE9_PERAM</name>
<evidence type="ECO:0000313" key="3">
    <source>
        <dbReference type="Proteomes" id="UP001148838"/>
    </source>
</evidence>
<dbReference type="EMBL" id="JAJSOF020000023">
    <property type="protein sequence ID" value="KAJ4436049.1"/>
    <property type="molecule type" value="Genomic_DNA"/>
</dbReference>
<dbReference type="PANTHER" id="PTHR22896:SF0">
    <property type="entry name" value="CYCLIN N-TERMINAL DOMAIN-CONTAINING PROTEIN"/>
    <property type="match status" value="1"/>
</dbReference>
<comment type="caution">
    <text evidence="2">The sequence shown here is derived from an EMBL/GenBank/DDBJ whole genome shotgun (WGS) entry which is preliminary data.</text>
</comment>
<protein>
    <submittedName>
        <fullName evidence="2">Uncharacterized protein</fullName>
    </submittedName>
</protein>
<feature type="region of interest" description="Disordered" evidence="1">
    <location>
        <begin position="78"/>
        <end position="118"/>
    </location>
</feature>
<evidence type="ECO:0000313" key="2">
    <source>
        <dbReference type="EMBL" id="KAJ4436049.1"/>
    </source>
</evidence>